<organism evidence="5 6">
    <name type="scientific">Siccirubricoccus deserti</name>
    <dbReference type="NCBI Taxonomy" id="2013562"/>
    <lineage>
        <taxon>Bacteria</taxon>
        <taxon>Pseudomonadati</taxon>
        <taxon>Pseudomonadota</taxon>
        <taxon>Alphaproteobacteria</taxon>
        <taxon>Acetobacterales</taxon>
        <taxon>Roseomonadaceae</taxon>
        <taxon>Siccirubricoccus</taxon>
    </lineage>
</organism>
<dbReference type="InterPro" id="IPR036249">
    <property type="entry name" value="Thioredoxin-like_sf"/>
</dbReference>
<dbReference type="Pfam" id="PF13410">
    <property type="entry name" value="GST_C_2"/>
    <property type="match status" value="1"/>
</dbReference>
<evidence type="ECO:0000313" key="5">
    <source>
        <dbReference type="EMBL" id="MBC4018026.1"/>
    </source>
</evidence>
<proteinExistence type="inferred from homology"/>
<dbReference type="FunFam" id="3.40.30.10:FF:000039">
    <property type="entry name" value="Glutathione S-transferase domain"/>
    <property type="match status" value="1"/>
</dbReference>
<dbReference type="PROSITE" id="PS50405">
    <property type="entry name" value="GST_CTER"/>
    <property type="match status" value="1"/>
</dbReference>
<dbReference type="PROSITE" id="PS50404">
    <property type="entry name" value="GST_NTER"/>
    <property type="match status" value="1"/>
</dbReference>
<dbReference type="PANTHER" id="PTHR44051:SF19">
    <property type="entry name" value="DISULFIDE-BOND OXIDOREDUCTASE YFCG"/>
    <property type="match status" value="1"/>
</dbReference>
<keyword evidence="6" id="KW-1185">Reference proteome</keyword>
<dbReference type="InterPro" id="IPR004045">
    <property type="entry name" value="Glutathione_S-Trfase_N"/>
</dbReference>
<evidence type="ECO:0000256" key="1">
    <source>
        <dbReference type="ARBA" id="ARBA00007409"/>
    </source>
</evidence>
<dbReference type="SUPFAM" id="SSF47616">
    <property type="entry name" value="GST C-terminal domain-like"/>
    <property type="match status" value="1"/>
</dbReference>
<dbReference type="AlphaFoldDB" id="A0A9X0UFJ5"/>
<feature type="domain" description="GST C-terminal" evidence="4">
    <location>
        <begin position="94"/>
        <end position="213"/>
    </location>
</feature>
<evidence type="ECO:0000313" key="6">
    <source>
        <dbReference type="Proteomes" id="UP000600101"/>
    </source>
</evidence>
<comment type="caution">
    <text evidence="5">The sequence shown here is derived from an EMBL/GenBank/DDBJ whole genome shotgun (WGS) entry which is preliminary data.</text>
</comment>
<reference evidence="5" key="1">
    <citation type="submission" date="2020-08" db="EMBL/GenBank/DDBJ databases">
        <authorList>
            <person name="Hu Y."/>
            <person name="Nguyen S.V."/>
            <person name="Li F."/>
            <person name="Fanning S."/>
        </authorList>
    </citation>
    <scope>NUCLEOTIDE SEQUENCE</scope>
    <source>
        <strain evidence="5">SYSU D8009</strain>
    </source>
</reference>
<dbReference type="SFLD" id="SFLDS00019">
    <property type="entry name" value="Glutathione_Transferase_(cytos"/>
    <property type="match status" value="1"/>
</dbReference>
<dbReference type="Gene3D" id="1.20.1050.10">
    <property type="match status" value="1"/>
</dbReference>
<sequence length="213" mass="24305">MIASPRIITIWGRASSVNVMKVLWLLDELAIPFDRIEAGGAFGRTRDADYAAMNPNASVPTLVMPHGYTLWESHAILRYLCRVQPGGNAFYPEAPEARADVERWMDWTLASLNEPMRVIFWTFVRTPEAERNLPAAARARDNAERLWRIVEAQLEGRDYIAGPFSIADMAMGGFLHRWFALPVERPKLPRLQAWYERLQARTPYLTHVAVPLS</sequence>
<dbReference type="CDD" id="cd03047">
    <property type="entry name" value="GST_N_2"/>
    <property type="match status" value="1"/>
</dbReference>
<evidence type="ECO:0000259" key="3">
    <source>
        <dbReference type="PROSITE" id="PS50404"/>
    </source>
</evidence>
<protein>
    <submittedName>
        <fullName evidence="5">Glutathione S-transferase family protein</fullName>
    </submittedName>
</protein>
<evidence type="ECO:0000259" key="4">
    <source>
        <dbReference type="PROSITE" id="PS50405"/>
    </source>
</evidence>
<keyword evidence="2" id="KW-0808">Transferase</keyword>
<dbReference type="Gene3D" id="3.40.30.10">
    <property type="entry name" value="Glutaredoxin"/>
    <property type="match status" value="1"/>
</dbReference>
<dbReference type="EMBL" id="JACOMF010000040">
    <property type="protein sequence ID" value="MBC4018026.1"/>
    <property type="molecule type" value="Genomic_DNA"/>
</dbReference>
<gene>
    <name evidence="5" type="ORF">H7965_22250</name>
</gene>
<dbReference type="InterPro" id="IPR040079">
    <property type="entry name" value="Glutathione_S-Trfase"/>
</dbReference>
<name>A0A9X0UFJ5_9PROT</name>
<dbReference type="SUPFAM" id="SSF52833">
    <property type="entry name" value="Thioredoxin-like"/>
    <property type="match status" value="1"/>
</dbReference>
<dbReference type="RefSeq" id="WP_186772782.1">
    <property type="nucleotide sequence ID" value="NZ_JACOMF010000040.1"/>
</dbReference>
<dbReference type="SFLD" id="SFLDG00358">
    <property type="entry name" value="Main_(cytGST)"/>
    <property type="match status" value="1"/>
</dbReference>
<dbReference type="InterPro" id="IPR036282">
    <property type="entry name" value="Glutathione-S-Trfase_C_sf"/>
</dbReference>
<comment type="similarity">
    <text evidence="1">Belongs to the GST superfamily.</text>
</comment>
<dbReference type="PANTHER" id="PTHR44051">
    <property type="entry name" value="GLUTATHIONE S-TRANSFERASE-RELATED"/>
    <property type="match status" value="1"/>
</dbReference>
<dbReference type="GO" id="GO:0016740">
    <property type="term" value="F:transferase activity"/>
    <property type="evidence" value="ECO:0007669"/>
    <property type="project" value="UniProtKB-KW"/>
</dbReference>
<dbReference type="Proteomes" id="UP000600101">
    <property type="component" value="Unassembled WGS sequence"/>
</dbReference>
<evidence type="ECO:0000256" key="2">
    <source>
        <dbReference type="ARBA" id="ARBA00022679"/>
    </source>
</evidence>
<dbReference type="SFLD" id="SFLDG01150">
    <property type="entry name" value="Main.1:_Beta-like"/>
    <property type="match status" value="1"/>
</dbReference>
<accession>A0A9X0UFJ5</accession>
<dbReference type="InterPro" id="IPR010987">
    <property type="entry name" value="Glutathione-S-Trfase_C-like"/>
</dbReference>
<dbReference type="Pfam" id="PF02798">
    <property type="entry name" value="GST_N"/>
    <property type="match status" value="1"/>
</dbReference>
<feature type="domain" description="GST N-terminal" evidence="3">
    <location>
        <begin position="6"/>
        <end position="88"/>
    </location>
</feature>